<keyword evidence="3" id="KW-1185">Reference proteome</keyword>
<keyword evidence="1" id="KW-0812">Transmembrane</keyword>
<dbReference type="PANTHER" id="PTHR30572:SF4">
    <property type="entry name" value="ABC TRANSPORTER PERMEASE YTRF"/>
    <property type="match status" value="1"/>
</dbReference>
<dbReference type="PANTHER" id="PTHR30572">
    <property type="entry name" value="MEMBRANE COMPONENT OF TRANSPORTER-RELATED"/>
    <property type="match status" value="1"/>
</dbReference>
<sequence>MLNLLIDSLKQHKRKTILSILQCTASYILVILTLSLATHTNELASNVQNATSSLYKVNDNFFNDEEKNFLAQSDNLKVLNELYEWEKTNPSFKYIIASRQNLFLDVQGLPAKFQYGYDAGHETPDAYESIQVNQQFIDHFAIQASEGRLFQAGDYNVKNDVIPIILGHEYKDYFKLKQIIHVGYMGVNLKCKVIGFLGQHSFYNNGYALKYLDRIVVFPSLEVDNIHAQDRSFMLKLFLDKTSGYIQSSLSAQKIQKLFTQKSLQLDIEPYVVEGVSNFYLTMWGLEGEQLQKVLFIFSFVIAFVALFSISTNLIAKITLRKYTYGIMIANGTRRAVINLSILFEIFFINLVSLCIAALFSFMISQNINIPILLIFSFTLSLLSFIPPWISVNRLKLSKTIRGGN</sequence>
<feature type="transmembrane region" description="Helical" evidence="1">
    <location>
        <begin position="370"/>
        <end position="392"/>
    </location>
</feature>
<comment type="caution">
    <text evidence="2">The sequence shown here is derived from an EMBL/GenBank/DDBJ whole genome shotgun (WGS) entry which is preliminary data.</text>
</comment>
<gene>
    <name evidence="2" type="ORF">FKV70_06190</name>
</gene>
<dbReference type="RefSeq" id="WP_142612128.1">
    <property type="nucleotide sequence ID" value="NZ_VIJZ01000002.1"/>
</dbReference>
<dbReference type="InterPro" id="IPR050250">
    <property type="entry name" value="Macrolide_Exporter_MacB"/>
</dbReference>
<evidence type="ECO:0000313" key="2">
    <source>
        <dbReference type="EMBL" id="TQS00364.1"/>
    </source>
</evidence>
<protein>
    <submittedName>
        <fullName evidence="2">ABC transporter permease</fullName>
    </submittedName>
</protein>
<evidence type="ECO:0000256" key="1">
    <source>
        <dbReference type="SAM" id="Phobius"/>
    </source>
</evidence>
<organism evidence="2 3">
    <name type="scientific">Paenibacillus ottowii</name>
    <dbReference type="NCBI Taxonomy" id="2315729"/>
    <lineage>
        <taxon>Bacteria</taxon>
        <taxon>Bacillati</taxon>
        <taxon>Bacillota</taxon>
        <taxon>Bacilli</taxon>
        <taxon>Bacillales</taxon>
        <taxon>Paenibacillaceae</taxon>
        <taxon>Paenibacillus</taxon>
    </lineage>
</organism>
<feature type="transmembrane region" description="Helical" evidence="1">
    <location>
        <begin position="294"/>
        <end position="316"/>
    </location>
</feature>
<dbReference type="Proteomes" id="UP000319219">
    <property type="component" value="Unassembled WGS sequence"/>
</dbReference>
<name>A0ABY3B8L9_9BACL</name>
<keyword evidence="1" id="KW-0472">Membrane</keyword>
<dbReference type="EMBL" id="VIJZ01000002">
    <property type="protein sequence ID" value="TQS00364.1"/>
    <property type="molecule type" value="Genomic_DNA"/>
</dbReference>
<accession>A0ABY3B8L9</accession>
<evidence type="ECO:0000313" key="3">
    <source>
        <dbReference type="Proteomes" id="UP000319219"/>
    </source>
</evidence>
<keyword evidence="1" id="KW-1133">Transmembrane helix</keyword>
<feature type="transmembrane region" description="Helical" evidence="1">
    <location>
        <begin position="337"/>
        <end position="364"/>
    </location>
</feature>
<reference evidence="2 3" key="1">
    <citation type="submission" date="2019-07" db="EMBL/GenBank/DDBJ databases">
        <title>Paenibacillus ottowii sp. nov. isolated from a fermentation system processing bovine manure.</title>
        <authorList>
            <person name="Velazquez L.F."/>
            <person name="Rajbanshi S."/>
            <person name="Guan S."/>
            <person name="Hinchee M."/>
            <person name="Welsh A."/>
        </authorList>
    </citation>
    <scope>NUCLEOTIDE SEQUENCE [LARGE SCALE GENOMIC DNA]</scope>
    <source>
        <strain evidence="2 3">MS2379</strain>
    </source>
</reference>
<proteinExistence type="predicted"/>